<dbReference type="InterPro" id="IPR053159">
    <property type="entry name" value="Hybrid_Histidine_Kinase"/>
</dbReference>
<comment type="catalytic activity">
    <reaction evidence="1">
        <text>ATP + protein L-histidine = ADP + protein N-phospho-L-histidine.</text>
        <dbReference type="EC" id="2.7.13.3"/>
    </reaction>
</comment>
<dbReference type="PROSITE" id="PS50011">
    <property type="entry name" value="PROTEIN_KINASE_DOM"/>
    <property type="match status" value="1"/>
</dbReference>
<keyword evidence="3" id="KW-0597">Phosphoprotein</keyword>
<keyword evidence="5" id="KW-0902">Two-component regulatory system</keyword>
<evidence type="ECO:0000256" key="4">
    <source>
        <dbReference type="ARBA" id="ARBA00022777"/>
    </source>
</evidence>
<evidence type="ECO:0000313" key="9">
    <source>
        <dbReference type="Proteomes" id="UP000621307"/>
    </source>
</evidence>
<keyword evidence="4" id="KW-0418">Kinase</keyword>
<proteinExistence type="predicted"/>
<dbReference type="Gene3D" id="3.40.50.300">
    <property type="entry name" value="P-loop containing nucleotide triphosphate hydrolases"/>
    <property type="match status" value="1"/>
</dbReference>
<dbReference type="SMART" id="SM00388">
    <property type="entry name" value="HisKA"/>
    <property type="match status" value="1"/>
</dbReference>
<dbReference type="Gene3D" id="3.30.565.10">
    <property type="entry name" value="Histidine kinase-like ATPase, C-terminal domain"/>
    <property type="match status" value="1"/>
</dbReference>
<dbReference type="Gene3D" id="3.30.200.20">
    <property type="entry name" value="Phosphorylase Kinase, domain 1"/>
    <property type="match status" value="1"/>
</dbReference>
<dbReference type="Gene3D" id="1.10.287.130">
    <property type="match status" value="1"/>
</dbReference>
<dbReference type="Pfam" id="PF02518">
    <property type="entry name" value="HATPase_c"/>
    <property type="match status" value="1"/>
</dbReference>
<accession>A0ABR8B7K9</accession>
<dbReference type="EC" id="2.7.13.3" evidence="2"/>
<dbReference type="Pfam" id="PF13191">
    <property type="entry name" value="AAA_16"/>
    <property type="match status" value="1"/>
</dbReference>
<dbReference type="Gene3D" id="3.30.450.40">
    <property type="match status" value="1"/>
</dbReference>
<dbReference type="InterPro" id="IPR003661">
    <property type="entry name" value="HisK_dim/P_dom"/>
</dbReference>
<dbReference type="SUPFAM" id="SSF55781">
    <property type="entry name" value="GAF domain-like"/>
    <property type="match status" value="1"/>
</dbReference>
<dbReference type="InterPro" id="IPR005467">
    <property type="entry name" value="His_kinase_dom"/>
</dbReference>
<sequence>MVKLTGYQIVEKIYDSANSEVYRSIRQEDNQNVIVKVLKQEYPTSIELTRYKQEYEITRNLDFDGVIKAYSLEPYYKTLVIILEDFGGTDLRDFHNINSIEKFLAIAIKITNTLAQIHAANVIHKDINPSNIVFNPKTGEVKIIDFGIATVFTRENTTLKHPNVLEGTLAYISPEQTGRMNRALDYRTDFYSLGVTFYELLTKQLPFDTTDSLELVYCHLAKQPVPPHEIHSNIPKTLSDIVMKLMAKTAEERYQSALGVKADLEFCLTQYQEGKNTSFSLGSQDISDKFQIPQKLYGREGEIINLLTAFTRVSQGTTEMMLVAGYSGIGKSTLVQEIYKPITERRGYFIAGKFDQFQKNIPYSAVVKAFQSLIRQLLTENENQLQEWKNKLLTALGINAQVIIDVIPELELIIGKQPAVQELGPAESQNRFNLVFHNFIHVFCQKEHPLAIFLDDLQWADSATLKLIDLIMRDEKLGYLFLIGAYRDNEVHINHPSIITIEGLKKSGLTIKEINLLPLNLETVNQLISESIYSDFISTQPLAELVLSKTGGNPFFVNQFLKTLYQENLLIFDFSSLSWHWNIAQIEEMGITDNVVDLMINKLKKLPLNTQQILRLSACVGNSFDLSTLAIISEKSTVSTFRDLLPATQEGLIVPTSDLEITEADLVKSPLLIINYKFLHDRVQQAAYALIDQDKKRNVHLQIGQLLLHNISDAELASRIFEVVDHLNISWELLINDTQKVELSKLNLAAAKKAKEANAYGAALQYLISGINILPGDIWHEHYDLALNLYWERSEVEYLLGNFSQSQSLISILLEQAKTNLEKAKIYNLLIVQYTLLGNLNQAIASGRKGLALLGIYLPDSDFEANLEVLINEANQLIANQDIAEFINKPEMVIPEKIVALHLLMNIDPASYLADQKLYKIIVLESLNLSLKYGNLGESVKGYTNYGMLLGAIWKDYQTGYEFGKLALKVSEKFNNLAQKCKACFVLANFQTNWVKHIKFTRGINKEGYHAGLESGDLQFAGYILAFQLFNTLFEGVFLEDVLAELDNGLQFVQKNQNQWAKDTMLAARLGLFNLTSRTSDKLDFSISEISENEYLTGCETRQSFAPLFCYLTFKSQILYLYDEDLAALKCSLEAEKYLEYLKGLIPVADQNFYQSLILASTYLKVTPEKQVEFWQKLLDNQKLMKLWADNSQENFLHKYLLVEAEIARISGKYLEAMNLYDQAIKSAQEYEFSQNVALANELAAKFWLSQGKENIAKIYMIDAHYSYQLWGAKRKLEDMLVKYPQLLVKMPVMGGVKNILSTNHDVITTHNRRGEFLDIATVVKASQAISGEIVLSELLKKLMSITIENAGASNGCLILNRSEQLKIEVSINIEGSVCVHSSKPLSENSLPLSVINYVARTYEDVVLSDAIDEPNFGNDIYIQSHKPKSVLATAIINQGKLIGILYLENNLTVDFFTSDRLAILQLLCSQAAISLENALLYEQLEDYSRNLEIKVEERTSQLKAAQNKIIAQEKLASLGLLTAGVAHEIRNPLNFVNNFAAISAELGKEILAAIENQSGTLNPELFEYIKGTLTDIVDNSLEIEQQGLRADNIIQNMLLLARSDSNNQLQFTDINSLLETAVQLAYHSLSNKLNGFNITIDTDYDSSLPEVAIIFQDISRALINIVDNACYAAYKKKQEVGDTFIPKIFVKTENRGESLLITIRDNGQGIAPDVMDKIFNPFFTTKPPGEGTGLGLSLIHDIVVGQHQGDIKINTEVGEYTEFVLTIPINLSIHEYQGFTYD</sequence>
<dbReference type="InterPro" id="IPR041664">
    <property type="entry name" value="AAA_16"/>
</dbReference>
<dbReference type="InterPro" id="IPR011009">
    <property type="entry name" value="Kinase-like_dom_sf"/>
</dbReference>
<protein>
    <recommendedName>
        <fullName evidence="2">histidine kinase</fullName>
        <ecNumber evidence="2">2.7.13.3</ecNumber>
    </recommendedName>
</protein>
<dbReference type="SUPFAM" id="SSF55874">
    <property type="entry name" value="ATPase domain of HSP90 chaperone/DNA topoisomerase II/histidine kinase"/>
    <property type="match status" value="1"/>
</dbReference>
<dbReference type="Gene3D" id="1.10.510.10">
    <property type="entry name" value="Transferase(Phosphotransferase) domain 1"/>
    <property type="match status" value="1"/>
</dbReference>
<evidence type="ECO:0000256" key="1">
    <source>
        <dbReference type="ARBA" id="ARBA00000085"/>
    </source>
</evidence>
<dbReference type="InterPro" id="IPR027417">
    <property type="entry name" value="P-loop_NTPase"/>
</dbReference>
<dbReference type="Pfam" id="PF01590">
    <property type="entry name" value="GAF"/>
    <property type="match status" value="1"/>
</dbReference>
<dbReference type="InterPro" id="IPR029016">
    <property type="entry name" value="GAF-like_dom_sf"/>
</dbReference>
<dbReference type="Proteomes" id="UP000621307">
    <property type="component" value="Unassembled WGS sequence"/>
</dbReference>
<gene>
    <name evidence="8" type="ORF">H6G14_00800</name>
</gene>
<dbReference type="PANTHER" id="PTHR43642:SF1">
    <property type="entry name" value="HYBRID SIGNAL TRANSDUCTION HISTIDINE KINASE G"/>
    <property type="match status" value="1"/>
</dbReference>
<evidence type="ECO:0000259" key="7">
    <source>
        <dbReference type="PROSITE" id="PS50109"/>
    </source>
</evidence>
<evidence type="ECO:0000259" key="6">
    <source>
        <dbReference type="PROSITE" id="PS50011"/>
    </source>
</evidence>
<dbReference type="SMART" id="SM00065">
    <property type="entry name" value="GAF"/>
    <property type="match status" value="1"/>
</dbReference>
<dbReference type="EMBL" id="JACJQL010000001">
    <property type="protein sequence ID" value="MBD2249846.1"/>
    <property type="molecule type" value="Genomic_DNA"/>
</dbReference>
<dbReference type="SMART" id="SM00387">
    <property type="entry name" value="HATPase_c"/>
    <property type="match status" value="1"/>
</dbReference>
<dbReference type="InterPro" id="IPR000719">
    <property type="entry name" value="Prot_kinase_dom"/>
</dbReference>
<dbReference type="Pfam" id="PF00069">
    <property type="entry name" value="Pkinase"/>
    <property type="match status" value="1"/>
</dbReference>
<dbReference type="SUPFAM" id="SSF56112">
    <property type="entry name" value="Protein kinase-like (PK-like)"/>
    <property type="match status" value="1"/>
</dbReference>
<dbReference type="PRINTS" id="PR00344">
    <property type="entry name" value="BCTRLSENSOR"/>
</dbReference>
<dbReference type="InterPro" id="IPR003018">
    <property type="entry name" value="GAF"/>
</dbReference>
<evidence type="ECO:0000256" key="3">
    <source>
        <dbReference type="ARBA" id="ARBA00022553"/>
    </source>
</evidence>
<feature type="domain" description="Histidine kinase" evidence="7">
    <location>
        <begin position="1525"/>
        <end position="1772"/>
    </location>
</feature>
<dbReference type="InterPro" id="IPR036890">
    <property type="entry name" value="HATPase_C_sf"/>
</dbReference>
<dbReference type="InterPro" id="IPR004358">
    <property type="entry name" value="Sig_transdc_His_kin-like_C"/>
</dbReference>
<evidence type="ECO:0000313" key="8">
    <source>
        <dbReference type="EMBL" id="MBD2249846.1"/>
    </source>
</evidence>
<feature type="domain" description="Protein kinase" evidence="6">
    <location>
        <begin position="7"/>
        <end position="266"/>
    </location>
</feature>
<dbReference type="SUPFAM" id="SSF47384">
    <property type="entry name" value="Homodimeric domain of signal transducing histidine kinase"/>
    <property type="match status" value="1"/>
</dbReference>
<comment type="caution">
    <text evidence="8">The sequence shown here is derived from an EMBL/GenBank/DDBJ whole genome shotgun (WGS) entry which is preliminary data.</text>
</comment>
<keyword evidence="4" id="KW-0808">Transferase</keyword>
<dbReference type="CDD" id="cd00082">
    <property type="entry name" value="HisKA"/>
    <property type="match status" value="1"/>
</dbReference>
<reference evidence="8 9" key="1">
    <citation type="journal article" date="2020" name="ISME J.">
        <title>Comparative genomics reveals insights into cyanobacterial evolution and habitat adaptation.</title>
        <authorList>
            <person name="Chen M.Y."/>
            <person name="Teng W.K."/>
            <person name="Zhao L."/>
            <person name="Hu C.X."/>
            <person name="Zhou Y.K."/>
            <person name="Han B.P."/>
            <person name="Song L.R."/>
            <person name="Shu W.S."/>
        </authorList>
    </citation>
    <scope>NUCLEOTIDE SEQUENCE [LARGE SCALE GENOMIC DNA]</scope>
    <source>
        <strain evidence="8 9">FACHB-3921</strain>
    </source>
</reference>
<evidence type="ECO:0000256" key="2">
    <source>
        <dbReference type="ARBA" id="ARBA00012438"/>
    </source>
</evidence>
<dbReference type="CDD" id="cd14014">
    <property type="entry name" value="STKc_PknB_like"/>
    <property type="match status" value="1"/>
</dbReference>
<dbReference type="SUPFAM" id="SSF52540">
    <property type="entry name" value="P-loop containing nucleoside triphosphate hydrolases"/>
    <property type="match status" value="1"/>
</dbReference>
<evidence type="ECO:0000256" key="5">
    <source>
        <dbReference type="ARBA" id="ARBA00023012"/>
    </source>
</evidence>
<name>A0ABR8B7K9_9NOSO</name>
<keyword evidence="9" id="KW-1185">Reference proteome</keyword>
<organism evidence="8 9">
    <name type="scientific">Nostoc parmelioides FACHB-3921</name>
    <dbReference type="NCBI Taxonomy" id="2692909"/>
    <lineage>
        <taxon>Bacteria</taxon>
        <taxon>Bacillati</taxon>
        <taxon>Cyanobacteriota</taxon>
        <taxon>Cyanophyceae</taxon>
        <taxon>Nostocales</taxon>
        <taxon>Nostocaceae</taxon>
        <taxon>Nostoc</taxon>
    </lineage>
</organism>
<dbReference type="RefSeq" id="WP_190565254.1">
    <property type="nucleotide sequence ID" value="NZ_JACJQL010000001.1"/>
</dbReference>
<dbReference type="PANTHER" id="PTHR43642">
    <property type="entry name" value="HYBRID SIGNAL TRANSDUCTION HISTIDINE KINASE G"/>
    <property type="match status" value="1"/>
</dbReference>
<dbReference type="PROSITE" id="PS50109">
    <property type="entry name" value="HIS_KIN"/>
    <property type="match status" value="1"/>
</dbReference>
<dbReference type="Pfam" id="PF25503">
    <property type="entry name" value="TPR_CHK1"/>
    <property type="match status" value="1"/>
</dbReference>
<dbReference type="InterPro" id="IPR003594">
    <property type="entry name" value="HATPase_dom"/>
</dbReference>
<dbReference type="InterPro" id="IPR036097">
    <property type="entry name" value="HisK_dim/P_sf"/>
</dbReference>